<comment type="caution">
    <text evidence="3">The sequence shown here is derived from an EMBL/GenBank/DDBJ whole genome shotgun (WGS) entry which is preliminary data.</text>
</comment>
<evidence type="ECO:0000256" key="1">
    <source>
        <dbReference type="SAM" id="MobiDB-lite"/>
    </source>
</evidence>
<feature type="transmembrane region" description="Helical" evidence="2">
    <location>
        <begin position="20"/>
        <end position="40"/>
    </location>
</feature>
<sequence>MASTAPRSRSLWRMLTIDPSNIPLLAVMSGVFGAVGYMAGRKGQNAVPDKNIRLATDNSHPWHQDDPKDGDYKYKYKKGAHPDGEELHAPSAVNVTHVTAKLDKDIHDKLPSTMKTEHQQPSEQRK</sequence>
<keyword evidence="2" id="KW-0812">Transmembrane</keyword>
<proteinExistence type="predicted"/>
<feature type="region of interest" description="Disordered" evidence="1">
    <location>
        <begin position="79"/>
        <end position="126"/>
    </location>
</feature>
<organism evidence="3 4">
    <name type="scientific">Basidiobolus ranarum</name>
    <dbReference type="NCBI Taxonomy" id="34480"/>
    <lineage>
        <taxon>Eukaryota</taxon>
        <taxon>Fungi</taxon>
        <taxon>Fungi incertae sedis</taxon>
        <taxon>Zoopagomycota</taxon>
        <taxon>Entomophthoromycotina</taxon>
        <taxon>Basidiobolomycetes</taxon>
        <taxon>Basidiobolales</taxon>
        <taxon>Basidiobolaceae</taxon>
        <taxon>Basidiobolus</taxon>
    </lineage>
</organism>
<dbReference type="PANTHER" id="PTHR40466">
    <property type="entry name" value="EXPRESSED PROTEIN"/>
    <property type="match status" value="1"/>
</dbReference>
<keyword evidence="4" id="KW-1185">Reference proteome</keyword>
<name>A0ABR2W0H5_9FUNG</name>
<keyword evidence="2" id="KW-1133">Transmembrane helix</keyword>
<evidence type="ECO:0000313" key="4">
    <source>
        <dbReference type="Proteomes" id="UP001479436"/>
    </source>
</evidence>
<protein>
    <submittedName>
        <fullName evidence="3">Uncharacterized protein</fullName>
    </submittedName>
</protein>
<accession>A0ABR2W0H5</accession>
<keyword evidence="2" id="KW-0472">Membrane</keyword>
<feature type="compositionally biased region" description="Basic and acidic residues" evidence="1">
    <location>
        <begin position="100"/>
        <end position="126"/>
    </location>
</feature>
<dbReference type="PANTHER" id="PTHR40466:SF1">
    <property type="entry name" value="FUNGAL PROTEIN"/>
    <property type="match status" value="1"/>
</dbReference>
<dbReference type="InterPro" id="IPR039965">
    <property type="entry name" value="C3H7.08c"/>
</dbReference>
<dbReference type="EMBL" id="JASJQH010007222">
    <property type="protein sequence ID" value="KAK9712364.1"/>
    <property type="molecule type" value="Genomic_DNA"/>
</dbReference>
<evidence type="ECO:0000256" key="2">
    <source>
        <dbReference type="SAM" id="Phobius"/>
    </source>
</evidence>
<gene>
    <name evidence="3" type="ORF">K7432_007200</name>
</gene>
<evidence type="ECO:0000313" key="3">
    <source>
        <dbReference type="EMBL" id="KAK9712364.1"/>
    </source>
</evidence>
<reference evidence="3 4" key="1">
    <citation type="submission" date="2023-04" db="EMBL/GenBank/DDBJ databases">
        <title>Genome of Basidiobolus ranarum AG-B5.</title>
        <authorList>
            <person name="Stajich J.E."/>
            <person name="Carter-House D."/>
            <person name="Gryganskyi A."/>
        </authorList>
    </citation>
    <scope>NUCLEOTIDE SEQUENCE [LARGE SCALE GENOMIC DNA]</scope>
    <source>
        <strain evidence="3 4">AG-B5</strain>
    </source>
</reference>
<feature type="compositionally biased region" description="Basic and acidic residues" evidence="1">
    <location>
        <begin position="79"/>
        <end position="88"/>
    </location>
</feature>
<dbReference type="Proteomes" id="UP001479436">
    <property type="component" value="Unassembled WGS sequence"/>
</dbReference>